<keyword evidence="11" id="KW-1185">Reference proteome</keyword>
<keyword evidence="3" id="KW-0548">Nucleotidyltransferase</keyword>
<dbReference type="EC" id="2.7.7.102" evidence="6"/>
<dbReference type="GO" id="GO:0003682">
    <property type="term" value="F:chromatin binding"/>
    <property type="evidence" value="ECO:0007669"/>
    <property type="project" value="TreeGrafter"/>
</dbReference>
<evidence type="ECO:0000256" key="8">
    <source>
        <dbReference type="PROSITE-ProRule" id="PRU00266"/>
    </source>
</evidence>
<dbReference type="PROSITE" id="PS50137">
    <property type="entry name" value="DS_RBD"/>
    <property type="match status" value="1"/>
</dbReference>
<dbReference type="Proteomes" id="UP000663828">
    <property type="component" value="Unassembled WGS sequence"/>
</dbReference>
<comment type="catalytic activity">
    <reaction evidence="7">
        <text>DNA(n) + a 2'-deoxyribonucleoside 5'-triphosphate = DNA(n+1) + diphosphate</text>
        <dbReference type="Rhea" id="RHEA:22508"/>
        <dbReference type="Rhea" id="RHEA-COMP:17339"/>
        <dbReference type="Rhea" id="RHEA-COMP:17340"/>
        <dbReference type="ChEBI" id="CHEBI:33019"/>
        <dbReference type="ChEBI" id="CHEBI:61560"/>
        <dbReference type="ChEBI" id="CHEBI:173112"/>
        <dbReference type="EC" id="2.7.7.7"/>
    </reaction>
    <physiologicalReaction direction="left-to-right" evidence="7">
        <dbReference type="Rhea" id="RHEA:22509"/>
    </physiologicalReaction>
</comment>
<evidence type="ECO:0000256" key="7">
    <source>
        <dbReference type="ARBA" id="ARBA00047303"/>
    </source>
</evidence>
<keyword evidence="8" id="KW-0694">RNA-binding</keyword>
<gene>
    <name evidence="10" type="ORF">XAT740_LOCUS14449</name>
</gene>
<dbReference type="GO" id="GO:0005634">
    <property type="term" value="C:nucleus"/>
    <property type="evidence" value="ECO:0007669"/>
    <property type="project" value="TreeGrafter"/>
</dbReference>
<evidence type="ECO:0000256" key="2">
    <source>
        <dbReference type="ARBA" id="ARBA00012417"/>
    </source>
</evidence>
<dbReference type="EC" id="2.7.7.7" evidence="2"/>
<dbReference type="SUPFAM" id="SSF54768">
    <property type="entry name" value="dsRNA-binding domain-like"/>
    <property type="match status" value="1"/>
</dbReference>
<accession>A0A814ILK3</accession>
<protein>
    <recommendedName>
        <fullName evidence="4">DNA-directed primase/polymerase protein</fullName>
        <ecNumber evidence="6">2.7.7.102</ecNumber>
        <ecNumber evidence="2">2.7.7.7</ecNumber>
    </recommendedName>
</protein>
<feature type="domain" description="DRBM" evidence="9">
    <location>
        <begin position="8"/>
        <end position="75"/>
    </location>
</feature>
<dbReference type="Pfam" id="PF00035">
    <property type="entry name" value="dsrm"/>
    <property type="match status" value="1"/>
</dbReference>
<dbReference type="Pfam" id="PF03121">
    <property type="entry name" value="Herpes_UL52"/>
    <property type="match status" value="1"/>
</dbReference>
<evidence type="ECO:0000256" key="1">
    <source>
        <dbReference type="ARBA" id="ARBA00009762"/>
    </source>
</evidence>
<dbReference type="Gene3D" id="3.30.160.20">
    <property type="match status" value="1"/>
</dbReference>
<comment type="similarity">
    <text evidence="1">Belongs to the eukaryotic-type primase small subunit family.</text>
</comment>
<comment type="caution">
    <text evidence="10">The sequence shown here is derived from an EMBL/GenBank/DDBJ whole genome shotgun (WGS) entry which is preliminary data.</text>
</comment>
<dbReference type="PANTHER" id="PTHR31399:SF0">
    <property type="entry name" value="DNA-DIRECTED PRIMASE_POLYMERASE PROTEIN"/>
    <property type="match status" value="1"/>
</dbReference>
<sequence>MSVQNEKSWKNRLQEYCQKNKLPMPNYRVVQPTSGTSFQADVEINGQWYRGDNDFTSKRNAEQAAAKTAYNSLSNDDMELQSGNIHIGQHMPERYAHIEQCISDMVMAHGGRIRKIHPPNSNGIYKIEITGKYRYCENVQRHHRINRVYLLVDPVNNIYYQKCYDPDCHNFRSAAQSLPIR</sequence>
<evidence type="ECO:0000256" key="6">
    <source>
        <dbReference type="ARBA" id="ARBA00044768"/>
    </source>
</evidence>
<dbReference type="InterPro" id="IPR014720">
    <property type="entry name" value="dsRBD_dom"/>
</dbReference>
<keyword evidence="3" id="KW-0808">Transferase</keyword>
<dbReference type="GO" id="GO:0031297">
    <property type="term" value="P:replication fork processing"/>
    <property type="evidence" value="ECO:0007669"/>
    <property type="project" value="TreeGrafter"/>
</dbReference>
<dbReference type="GO" id="GO:0009411">
    <property type="term" value="P:response to UV"/>
    <property type="evidence" value="ECO:0007669"/>
    <property type="project" value="TreeGrafter"/>
</dbReference>
<name>A0A814ILK3_ADIRI</name>
<dbReference type="GO" id="GO:0006264">
    <property type="term" value="P:mitochondrial DNA replication"/>
    <property type="evidence" value="ECO:0007669"/>
    <property type="project" value="TreeGrafter"/>
</dbReference>
<dbReference type="PANTHER" id="PTHR31399">
    <property type="entry name" value="DNA-DIRECTED PRIMASE / POLYMERASE PROTEIN"/>
    <property type="match status" value="1"/>
</dbReference>
<dbReference type="GO" id="GO:0003887">
    <property type="term" value="F:DNA-directed DNA polymerase activity"/>
    <property type="evidence" value="ECO:0007669"/>
    <property type="project" value="UniProtKB-KW"/>
</dbReference>
<dbReference type="InterPro" id="IPR044917">
    <property type="entry name" value="PRIMPOL"/>
</dbReference>
<evidence type="ECO:0000256" key="5">
    <source>
        <dbReference type="ARBA" id="ARBA00044677"/>
    </source>
</evidence>
<evidence type="ECO:0000256" key="4">
    <source>
        <dbReference type="ARBA" id="ARBA00026139"/>
    </source>
</evidence>
<dbReference type="GO" id="GO:0003723">
    <property type="term" value="F:RNA binding"/>
    <property type="evidence" value="ECO:0007669"/>
    <property type="project" value="UniProtKB-UniRule"/>
</dbReference>
<dbReference type="EMBL" id="CAJNOR010000867">
    <property type="protein sequence ID" value="CAF1025170.1"/>
    <property type="molecule type" value="Genomic_DNA"/>
</dbReference>
<organism evidence="10 11">
    <name type="scientific">Adineta ricciae</name>
    <name type="common">Rotifer</name>
    <dbReference type="NCBI Taxonomy" id="249248"/>
    <lineage>
        <taxon>Eukaryota</taxon>
        <taxon>Metazoa</taxon>
        <taxon>Spiralia</taxon>
        <taxon>Gnathifera</taxon>
        <taxon>Rotifera</taxon>
        <taxon>Eurotatoria</taxon>
        <taxon>Bdelloidea</taxon>
        <taxon>Adinetida</taxon>
        <taxon>Adinetidae</taxon>
        <taxon>Adineta</taxon>
    </lineage>
</organism>
<evidence type="ECO:0000259" key="9">
    <source>
        <dbReference type="PROSITE" id="PS50137"/>
    </source>
</evidence>
<keyword evidence="3" id="KW-0239">DNA-directed DNA polymerase</keyword>
<dbReference type="GO" id="GO:0005759">
    <property type="term" value="C:mitochondrial matrix"/>
    <property type="evidence" value="ECO:0007669"/>
    <property type="project" value="TreeGrafter"/>
</dbReference>
<dbReference type="SMART" id="SM00358">
    <property type="entry name" value="DSRM"/>
    <property type="match status" value="1"/>
</dbReference>
<evidence type="ECO:0000313" key="10">
    <source>
        <dbReference type="EMBL" id="CAF1025170.1"/>
    </source>
</evidence>
<proteinExistence type="inferred from homology"/>
<dbReference type="AlphaFoldDB" id="A0A814ILK3"/>
<evidence type="ECO:0000256" key="3">
    <source>
        <dbReference type="ARBA" id="ARBA00022932"/>
    </source>
</evidence>
<comment type="catalytic activity">
    <reaction evidence="5">
        <text>ssDNA + n NTP = ssDNA/pppN(pN)n-1 hybrid + (n-1) diphosphate.</text>
        <dbReference type="EC" id="2.7.7.102"/>
    </reaction>
</comment>
<reference evidence="10" key="1">
    <citation type="submission" date="2021-02" db="EMBL/GenBank/DDBJ databases">
        <authorList>
            <person name="Nowell W R."/>
        </authorList>
    </citation>
    <scope>NUCLEOTIDE SEQUENCE</scope>
</reference>
<evidence type="ECO:0000313" key="11">
    <source>
        <dbReference type="Proteomes" id="UP000663828"/>
    </source>
</evidence>
<dbReference type="GO" id="GO:0042276">
    <property type="term" value="P:error-prone translesion synthesis"/>
    <property type="evidence" value="ECO:0007669"/>
    <property type="project" value="InterPro"/>
</dbReference>